<organism evidence="2 3">
    <name type="scientific">Streptomyces xanthochromogenes</name>
    <dbReference type="NCBI Taxonomy" id="67384"/>
    <lineage>
        <taxon>Bacteria</taxon>
        <taxon>Bacillati</taxon>
        <taxon>Actinomycetota</taxon>
        <taxon>Actinomycetes</taxon>
        <taxon>Kitasatosporales</taxon>
        <taxon>Streptomycetaceae</taxon>
        <taxon>Streptomyces</taxon>
    </lineage>
</organism>
<evidence type="ECO:0000313" key="3">
    <source>
        <dbReference type="Proteomes" id="UP000600946"/>
    </source>
</evidence>
<protein>
    <submittedName>
        <fullName evidence="2">Uncharacterized protein</fullName>
    </submittedName>
</protein>
<sequence>MPFAADVAADERGGALPLRAVAVAVGAAVPEPGIVPAAPSDRSVTEEPEDRHGPDRPPRGDEEPERGPGRGERSARPRADLRSRNGPVRPGTGVCLNSLAL</sequence>
<reference evidence="3" key="1">
    <citation type="journal article" date="2019" name="Int. J. Syst. Evol. Microbiol.">
        <title>The Global Catalogue of Microorganisms (GCM) 10K type strain sequencing project: providing services to taxonomists for standard genome sequencing and annotation.</title>
        <authorList>
            <consortium name="The Broad Institute Genomics Platform"/>
            <consortium name="The Broad Institute Genome Sequencing Center for Infectious Disease"/>
            <person name="Wu L."/>
            <person name="Ma J."/>
        </authorList>
    </citation>
    <scope>NUCLEOTIDE SEQUENCE [LARGE SCALE GENOMIC DNA]</scope>
    <source>
        <strain evidence="3">JCM 4594</strain>
    </source>
</reference>
<name>A0ABQ3AUA9_9ACTN</name>
<proteinExistence type="predicted"/>
<evidence type="ECO:0000313" key="2">
    <source>
        <dbReference type="EMBL" id="GGY66989.1"/>
    </source>
</evidence>
<feature type="region of interest" description="Disordered" evidence="1">
    <location>
        <begin position="30"/>
        <end position="101"/>
    </location>
</feature>
<comment type="caution">
    <text evidence="2">The sequence shown here is derived from an EMBL/GenBank/DDBJ whole genome shotgun (WGS) entry which is preliminary data.</text>
</comment>
<feature type="compositionally biased region" description="Basic and acidic residues" evidence="1">
    <location>
        <begin position="43"/>
        <end position="83"/>
    </location>
</feature>
<dbReference type="EMBL" id="BMUU01000019">
    <property type="protein sequence ID" value="GGY66989.1"/>
    <property type="molecule type" value="Genomic_DNA"/>
</dbReference>
<feature type="compositionally biased region" description="Low complexity" evidence="1">
    <location>
        <begin position="30"/>
        <end position="39"/>
    </location>
</feature>
<dbReference type="Proteomes" id="UP000600946">
    <property type="component" value="Unassembled WGS sequence"/>
</dbReference>
<accession>A0ABQ3AUA9</accession>
<evidence type="ECO:0000256" key="1">
    <source>
        <dbReference type="SAM" id="MobiDB-lite"/>
    </source>
</evidence>
<gene>
    <name evidence="2" type="ORF">GCM10010326_71890</name>
</gene>
<keyword evidence="3" id="KW-1185">Reference proteome</keyword>